<dbReference type="AlphaFoldDB" id="A0A0S4WSM3"/>
<evidence type="ECO:0008006" key="2">
    <source>
        <dbReference type="Google" id="ProtNLM"/>
    </source>
</evidence>
<gene>
    <name evidence="1" type="ORF">RUN215_v1_370035</name>
</gene>
<accession>A0A0S4WSM3</accession>
<evidence type="ECO:0000313" key="1">
    <source>
        <dbReference type="EMBL" id="CUV54584.1"/>
    </source>
</evidence>
<proteinExistence type="predicted"/>
<name>A0A0S4WSM3_RALSL</name>
<dbReference type="EMBL" id="LN899820">
    <property type="protein sequence ID" value="CUV54584.1"/>
    <property type="molecule type" value="Genomic_DNA"/>
</dbReference>
<organism evidence="1">
    <name type="scientific">Ralstonia solanacearum</name>
    <name type="common">Pseudomonas solanacearum</name>
    <dbReference type="NCBI Taxonomy" id="305"/>
    <lineage>
        <taxon>Bacteria</taxon>
        <taxon>Pseudomonadati</taxon>
        <taxon>Pseudomonadota</taxon>
        <taxon>Betaproteobacteria</taxon>
        <taxon>Burkholderiales</taxon>
        <taxon>Burkholderiaceae</taxon>
        <taxon>Ralstonia</taxon>
        <taxon>Ralstonia solanacearum species complex</taxon>
    </lineage>
</organism>
<reference evidence="1" key="1">
    <citation type="submission" date="2015-10" db="EMBL/GenBank/DDBJ databases">
        <authorList>
            <person name="Gilbert D.G."/>
        </authorList>
    </citation>
    <scope>NUCLEOTIDE SEQUENCE</scope>
    <source>
        <strain evidence="1">Phyl III-seqv23</strain>
    </source>
</reference>
<sequence>MIADAAHTRRGHDLNHWQCTSSRGEHRHLLDSSTAFTSATLRPVPLHAIRLAAPPMKAPLILSTLLCCWHMAIAGTGYPNTEAMGDLADKQSEWYRACMAAEDALPPTADMPSDAQKRSAAGCVPEDLYYDTKHHARRTDSDWARVRACAFAQHDEGVLMMLYANGFGVKKNPPVATRFACLFGGAPAEATGRVAHLRAMGSEDSGPAFDICDDATSGFMAGYCASIEDRQRTRDRTEKLAQIGSRLDARAHSAFEQLQAALSAFAERRGDSETDMTGTARAALSIQASAEEYDAFMGLLEKVESDSLQKVNHSEALERNREMHRSLQQVISSKGPQAGAIDRLGDTTITRTGIAESQRAWNAYRDTWMRFARTRHPRIDPDSLAGHLTTRRIEQLRALLAEVDE</sequence>
<protein>
    <recommendedName>
        <fullName evidence="2">Lysozyme inhibitor LprI N-terminal domain-containing protein</fullName>
    </recommendedName>
</protein>